<dbReference type="EMBL" id="CM037158">
    <property type="protein sequence ID" value="KAH7851794.1"/>
    <property type="molecule type" value="Genomic_DNA"/>
</dbReference>
<proteinExistence type="predicted"/>
<reference evidence="1 2" key="1">
    <citation type="journal article" date="2021" name="Hortic Res">
        <title>High-quality reference genome and annotation aids understanding of berry development for evergreen blueberry (Vaccinium darrowii).</title>
        <authorList>
            <person name="Yu J."/>
            <person name="Hulse-Kemp A.M."/>
            <person name="Babiker E."/>
            <person name="Staton M."/>
        </authorList>
    </citation>
    <scope>NUCLEOTIDE SEQUENCE [LARGE SCALE GENOMIC DNA]</scope>
    <source>
        <strain evidence="2">cv. NJ 8807/NJ 8810</strain>
        <tissue evidence="1">Young leaf</tissue>
    </source>
</reference>
<organism evidence="1 2">
    <name type="scientific">Vaccinium darrowii</name>
    <dbReference type="NCBI Taxonomy" id="229202"/>
    <lineage>
        <taxon>Eukaryota</taxon>
        <taxon>Viridiplantae</taxon>
        <taxon>Streptophyta</taxon>
        <taxon>Embryophyta</taxon>
        <taxon>Tracheophyta</taxon>
        <taxon>Spermatophyta</taxon>
        <taxon>Magnoliopsida</taxon>
        <taxon>eudicotyledons</taxon>
        <taxon>Gunneridae</taxon>
        <taxon>Pentapetalae</taxon>
        <taxon>asterids</taxon>
        <taxon>Ericales</taxon>
        <taxon>Ericaceae</taxon>
        <taxon>Vaccinioideae</taxon>
        <taxon>Vaccinieae</taxon>
        <taxon>Vaccinium</taxon>
    </lineage>
</organism>
<evidence type="ECO:0000313" key="1">
    <source>
        <dbReference type="EMBL" id="KAH7851794.1"/>
    </source>
</evidence>
<dbReference type="Proteomes" id="UP000828048">
    <property type="component" value="Chromosome 8"/>
</dbReference>
<accession>A0ACB7YFA7</accession>
<keyword evidence="2" id="KW-1185">Reference proteome</keyword>
<name>A0ACB7YFA7_9ERIC</name>
<protein>
    <submittedName>
        <fullName evidence="1">Uncharacterized protein</fullName>
    </submittedName>
</protein>
<comment type="caution">
    <text evidence="1">The sequence shown here is derived from an EMBL/GenBank/DDBJ whole genome shotgun (WGS) entry which is preliminary data.</text>
</comment>
<sequence>MGKVVLPTRPTSNPFADSTRHGQGSNARHINGPVASSGKPLAGPSTLQPFSSSSTQANKFHILSNTFEDSQPSVASLADLEIPISLTHSYPPSLTSAKTSPSDTTTENQFSISEYFIPDIQRNPNPCVGVERQQHGSGLGEYISLLSNTVATGGTPNCGGHVSADPVQSSTGCPNRGDPTKPDCSFVHILDAKLEPCVGHKPCRNSPTQTSLSHYADPSSSAAGNECNDSEVTVLNRPGSNTKNISSSLPHHKVLRSTRKWGYLHKVVLIPEDELVWPVLGQEWIVVDDNSIIDNMPKILMWNCRGASNLHFRRNFAELVHDHKPLMVILTENHIGGSRAETICKSLGFPNFCIVDLVGFAGGIWLLWNEDNISCEVLHTTEQEIHACVQVSPHNFCSFM</sequence>
<gene>
    <name evidence="1" type="ORF">Vadar_016562</name>
</gene>
<evidence type="ECO:0000313" key="2">
    <source>
        <dbReference type="Proteomes" id="UP000828048"/>
    </source>
</evidence>